<gene>
    <name evidence="1" type="ORF">L596_016723</name>
</gene>
<protein>
    <submittedName>
        <fullName evidence="1">Uncharacterized protein</fullName>
    </submittedName>
</protein>
<reference evidence="1 2" key="2">
    <citation type="journal article" date="2019" name="G3 (Bethesda)">
        <title>Hybrid Assembly of the Genome of the Entomopathogenic Nematode Steinernema carpocapsae Identifies the X-Chromosome.</title>
        <authorList>
            <person name="Serra L."/>
            <person name="Macchietto M."/>
            <person name="Macias-Munoz A."/>
            <person name="McGill C.J."/>
            <person name="Rodriguez I.M."/>
            <person name="Rodriguez B."/>
            <person name="Murad R."/>
            <person name="Mortazavi A."/>
        </authorList>
    </citation>
    <scope>NUCLEOTIDE SEQUENCE [LARGE SCALE GENOMIC DNA]</scope>
    <source>
        <strain evidence="1 2">ALL</strain>
    </source>
</reference>
<evidence type="ECO:0000313" key="1">
    <source>
        <dbReference type="EMBL" id="TKR83071.1"/>
    </source>
</evidence>
<comment type="caution">
    <text evidence="1">The sequence shown here is derived from an EMBL/GenBank/DDBJ whole genome shotgun (WGS) entry which is preliminary data.</text>
</comment>
<sequence>MTPNFARLPYDIAYDFFEQISCQNAIPKTPVARFILITFVNGLSDNLVPVFEKLERVFTLVEFSYSSLRDHAVPKVGEHLKAFLRKHLTGPFSKHLDCNLEEDLGIDEESVQFCSSDLFEKLHGRSALSA</sequence>
<organism evidence="1 2">
    <name type="scientific">Steinernema carpocapsae</name>
    <name type="common">Entomopathogenic nematode</name>
    <dbReference type="NCBI Taxonomy" id="34508"/>
    <lineage>
        <taxon>Eukaryota</taxon>
        <taxon>Metazoa</taxon>
        <taxon>Ecdysozoa</taxon>
        <taxon>Nematoda</taxon>
        <taxon>Chromadorea</taxon>
        <taxon>Rhabditida</taxon>
        <taxon>Tylenchina</taxon>
        <taxon>Panagrolaimomorpha</taxon>
        <taxon>Strongyloidoidea</taxon>
        <taxon>Steinernematidae</taxon>
        <taxon>Steinernema</taxon>
    </lineage>
</organism>
<name>A0A4U5NK67_STECR</name>
<evidence type="ECO:0000313" key="2">
    <source>
        <dbReference type="Proteomes" id="UP000298663"/>
    </source>
</evidence>
<accession>A0A4U5NK67</accession>
<reference evidence="1 2" key="1">
    <citation type="journal article" date="2015" name="Genome Biol.">
        <title>Comparative genomics of Steinernema reveals deeply conserved gene regulatory networks.</title>
        <authorList>
            <person name="Dillman A.R."/>
            <person name="Macchietto M."/>
            <person name="Porter C.F."/>
            <person name="Rogers A."/>
            <person name="Williams B."/>
            <person name="Antoshechkin I."/>
            <person name="Lee M.M."/>
            <person name="Goodwin Z."/>
            <person name="Lu X."/>
            <person name="Lewis E.E."/>
            <person name="Goodrich-Blair H."/>
            <person name="Stock S.P."/>
            <person name="Adams B.J."/>
            <person name="Sternberg P.W."/>
            <person name="Mortazavi A."/>
        </authorList>
    </citation>
    <scope>NUCLEOTIDE SEQUENCE [LARGE SCALE GENOMIC DNA]</scope>
    <source>
        <strain evidence="1 2">ALL</strain>
    </source>
</reference>
<dbReference type="AlphaFoldDB" id="A0A4U5NK67"/>
<keyword evidence="2" id="KW-1185">Reference proteome</keyword>
<dbReference type="Proteomes" id="UP000298663">
    <property type="component" value="Unassembled WGS sequence"/>
</dbReference>
<dbReference type="EMBL" id="AZBU02000004">
    <property type="protein sequence ID" value="TKR83071.1"/>
    <property type="molecule type" value="Genomic_DNA"/>
</dbReference>
<proteinExistence type="predicted"/>